<sequence length="357" mass="40717">MKVAIIGAGLAGLSCAHELEKYGVRPVIYEKNSYIGEQISHVSAILEIINRPIKDVVKYFKEQFDIDIKPLNTVRTISHHSPNINATIKGNFGYFFKRGNDKDSLKNQLFSSLKNSELVFNHYGDYIELSKKFDYVVIATGDYNFTEELGCWFERVTTYVRGAVVLGDFDINTLNVWLNKDYCKNGYAYLTPFDSKRASIALIVTDVNEKEIDYYWDLFWYTEKIRYTIVQEFKLKHKSAQVYPYRVDNIYIAGDAAGIVDPFLGFGQLSSITTGVMAARSIMEGLDYSTLIKDIRDRNNKLLEFRKAFNGATNKEFDMLMAVIGLPGIKQIIYDTPLDVVKLGSAILKKLPIDKKL</sequence>
<dbReference type="Gene3D" id="3.50.50.60">
    <property type="entry name" value="FAD/NAD(P)-binding domain"/>
    <property type="match status" value="2"/>
</dbReference>
<dbReference type="PANTHER" id="PTHR42685:SF18">
    <property type="entry name" value="DIGERANYLGERANYLGLYCEROPHOSPHOLIPID REDUCTASE"/>
    <property type="match status" value="1"/>
</dbReference>
<dbReference type="SUPFAM" id="SSF51905">
    <property type="entry name" value="FAD/NAD(P)-binding domain"/>
    <property type="match status" value="1"/>
</dbReference>
<name>A0A2K2F482_9CLOT</name>
<reference evidence="1 2" key="1">
    <citation type="submission" date="2017-06" db="EMBL/GenBank/DDBJ databases">
        <title>Investigating the central metabolism of Clostridium thermosuccinogenes.</title>
        <authorList>
            <person name="Koendjbiharie J.G."/>
            <person name="van Kranenburg R."/>
        </authorList>
    </citation>
    <scope>NUCLEOTIDE SEQUENCE [LARGE SCALE GENOMIC DNA]</scope>
    <source>
        <strain evidence="1 2">DSM 5806</strain>
    </source>
</reference>
<dbReference type="Pfam" id="PF13450">
    <property type="entry name" value="NAD_binding_8"/>
    <property type="match status" value="1"/>
</dbReference>
<dbReference type="InterPro" id="IPR036188">
    <property type="entry name" value="FAD/NAD-bd_sf"/>
</dbReference>
<dbReference type="PROSITE" id="PS51257">
    <property type="entry name" value="PROKAR_LIPOPROTEIN"/>
    <property type="match status" value="1"/>
</dbReference>
<dbReference type="PANTHER" id="PTHR42685">
    <property type="entry name" value="GERANYLGERANYL DIPHOSPHATE REDUCTASE"/>
    <property type="match status" value="1"/>
</dbReference>
<keyword evidence="2" id="KW-1185">Reference proteome</keyword>
<dbReference type="InterPro" id="IPR050407">
    <property type="entry name" value="Geranylgeranyl_reductase"/>
</dbReference>
<comment type="caution">
    <text evidence="1">The sequence shown here is derived from an EMBL/GenBank/DDBJ whole genome shotgun (WGS) entry which is preliminary data.</text>
</comment>
<evidence type="ECO:0000313" key="1">
    <source>
        <dbReference type="EMBL" id="PNU01395.1"/>
    </source>
</evidence>
<accession>A0A2K2F482</accession>
<dbReference type="RefSeq" id="WP_103079975.1">
    <property type="nucleotide sequence ID" value="NZ_CP021850.1"/>
</dbReference>
<dbReference type="KEGG" id="cthd:CDO33_04075"/>
<dbReference type="Proteomes" id="UP000236151">
    <property type="component" value="Unassembled WGS sequence"/>
</dbReference>
<organism evidence="1 2">
    <name type="scientific">Clostridium thermosuccinogenes</name>
    <dbReference type="NCBI Taxonomy" id="84032"/>
    <lineage>
        <taxon>Bacteria</taxon>
        <taxon>Bacillati</taxon>
        <taxon>Bacillota</taxon>
        <taxon>Clostridia</taxon>
        <taxon>Eubacteriales</taxon>
        <taxon>Clostridiaceae</taxon>
        <taxon>Clostridium</taxon>
    </lineage>
</organism>
<proteinExistence type="predicted"/>
<protein>
    <submittedName>
        <fullName evidence="1">Dehydrogenase</fullName>
    </submittedName>
</protein>
<evidence type="ECO:0000313" key="2">
    <source>
        <dbReference type="Proteomes" id="UP000236151"/>
    </source>
</evidence>
<dbReference type="PRINTS" id="PR00420">
    <property type="entry name" value="RNGMNOXGNASE"/>
</dbReference>
<gene>
    <name evidence="1" type="ORF">CDQ84_01650</name>
</gene>
<dbReference type="AlphaFoldDB" id="A0A2K2F482"/>
<dbReference type="EMBL" id="NIOJ01000002">
    <property type="protein sequence ID" value="PNU01395.1"/>
    <property type="molecule type" value="Genomic_DNA"/>
</dbReference>
<dbReference type="OrthoDB" id="25353at2"/>